<dbReference type="AlphaFoldDB" id="A0A0G2AV45"/>
<comment type="caution">
    <text evidence="5">The sequence shown here is derived from an EMBL/GenBank/DDBJ whole genome shotgun (WGS) entry which is preliminary data.</text>
</comment>
<name>A0A0G2AV45_9BACT</name>
<proteinExistence type="inferred from homology"/>
<evidence type="ECO:0000256" key="3">
    <source>
        <dbReference type="ARBA" id="ARBA00030619"/>
    </source>
</evidence>
<accession>A0A0G2AV45</accession>
<dbReference type="GO" id="GO:0006427">
    <property type="term" value="P:histidyl-tRNA aminoacylation"/>
    <property type="evidence" value="ECO:0007669"/>
    <property type="project" value="TreeGrafter"/>
</dbReference>
<dbReference type="EMBL" id="LCRM01000015">
    <property type="protein sequence ID" value="KKW36749.1"/>
    <property type="molecule type" value="Genomic_DNA"/>
</dbReference>
<dbReference type="Pfam" id="PF03129">
    <property type="entry name" value="HGTP_anticodon"/>
    <property type="match status" value="1"/>
</dbReference>
<dbReference type="PANTHER" id="PTHR43707">
    <property type="entry name" value="HISTIDYL-TRNA SYNTHETASE"/>
    <property type="match status" value="1"/>
</dbReference>
<dbReference type="InterPro" id="IPR004516">
    <property type="entry name" value="HisRS/HisZ"/>
</dbReference>
<evidence type="ECO:0000256" key="2">
    <source>
        <dbReference type="ARBA" id="ARBA00023146"/>
    </source>
</evidence>
<dbReference type="InterPro" id="IPR045864">
    <property type="entry name" value="aa-tRNA-synth_II/BPL/LPL"/>
</dbReference>
<evidence type="ECO:0000313" key="5">
    <source>
        <dbReference type="EMBL" id="KKW36749.1"/>
    </source>
</evidence>
<dbReference type="SUPFAM" id="SSF55681">
    <property type="entry name" value="Class II aaRS and biotin synthetases"/>
    <property type="match status" value="1"/>
</dbReference>
<dbReference type="InterPro" id="IPR004154">
    <property type="entry name" value="Anticodon-bd"/>
</dbReference>
<dbReference type="GO" id="GO:0005737">
    <property type="term" value="C:cytoplasm"/>
    <property type="evidence" value="ECO:0007669"/>
    <property type="project" value="InterPro"/>
</dbReference>
<evidence type="ECO:0000256" key="1">
    <source>
        <dbReference type="ARBA" id="ARBA00008226"/>
    </source>
</evidence>
<dbReference type="InterPro" id="IPR036621">
    <property type="entry name" value="Anticodon-bd_dom_sf"/>
</dbReference>
<gene>
    <name evidence="5" type="ORF">UY81_C0015G0001</name>
</gene>
<dbReference type="SUPFAM" id="SSF52954">
    <property type="entry name" value="Class II aaRS ABD-related"/>
    <property type="match status" value="1"/>
</dbReference>
<evidence type="ECO:0000313" key="6">
    <source>
        <dbReference type="Proteomes" id="UP000034290"/>
    </source>
</evidence>
<reference evidence="5 6" key="1">
    <citation type="journal article" date="2015" name="Nature">
        <title>rRNA introns, odd ribosomes, and small enigmatic genomes across a large radiation of phyla.</title>
        <authorList>
            <person name="Brown C.T."/>
            <person name="Hug L.A."/>
            <person name="Thomas B.C."/>
            <person name="Sharon I."/>
            <person name="Castelle C.J."/>
            <person name="Singh A."/>
            <person name="Wilkins M.J."/>
            <person name="Williams K.H."/>
            <person name="Banfield J.F."/>
        </authorList>
    </citation>
    <scope>NUCLEOTIDE SEQUENCE [LARGE SCALE GENOMIC DNA]</scope>
</reference>
<dbReference type="Gene3D" id="3.30.930.10">
    <property type="entry name" value="Bira Bifunctional Protein, Domain 2"/>
    <property type="match status" value="1"/>
</dbReference>
<dbReference type="Gene3D" id="3.40.50.800">
    <property type="entry name" value="Anticodon-binding domain"/>
    <property type="match status" value="1"/>
</dbReference>
<organism evidence="5 6">
    <name type="scientific">Candidatus Giovannonibacteria bacterium GW2011_GWA2_53_7</name>
    <dbReference type="NCBI Taxonomy" id="1618650"/>
    <lineage>
        <taxon>Bacteria</taxon>
        <taxon>Candidatus Giovannoniibacteriota</taxon>
    </lineage>
</organism>
<feature type="domain" description="Anticodon-binding" evidence="4">
    <location>
        <begin position="355"/>
        <end position="428"/>
    </location>
</feature>
<dbReference type="GO" id="GO:0004821">
    <property type="term" value="F:histidine-tRNA ligase activity"/>
    <property type="evidence" value="ECO:0007669"/>
    <property type="project" value="TreeGrafter"/>
</dbReference>
<dbReference type="PANTHER" id="PTHR43707:SF1">
    <property type="entry name" value="HISTIDINE--TRNA LIGASE, MITOCHONDRIAL-RELATED"/>
    <property type="match status" value="1"/>
</dbReference>
<evidence type="ECO:0000259" key="4">
    <source>
        <dbReference type="Pfam" id="PF03129"/>
    </source>
</evidence>
<keyword evidence="5" id="KW-0436">Ligase</keyword>
<protein>
    <recommendedName>
        <fullName evidence="3">Histidyl-tRNA synthetase</fullName>
    </recommendedName>
</protein>
<keyword evidence="2" id="KW-0030">Aminoacyl-tRNA synthetase</keyword>
<dbReference type="Proteomes" id="UP000034290">
    <property type="component" value="Unassembled WGS sequence"/>
</dbReference>
<sequence length="432" mass="48919">MLPAKAKSADRTERRASARAQSYIEYRGVDPCMEAALYYGFTPLPAPLFVTKEDRDRARELADEEWTRPFSIAPAIEERVALFRHCGEKLLQEGSHPLMHCGEFARVVPRRRPEERREDAVMEDSVRRRGPARRERRIFLEIMGSQKSIAEATLIQTAVAILRDEGHERLSLSLNSVGDRESLGRFARELGNYYRKHLAALPQSCRTLVRKNPLNLLECSHEKCSALSEEAPKSIGFLGDESRRHFKEVLEFVEELEVPYQIDHRLFGSRAFGAETLFEMSAPNASGEPSPLVSGIRYNALGKRLGLRREAPSVGANLLLSRPAKESRRARRILFRKPLAFFLQLGYFAKLKSLRVIELLRQSGIPLYQALTRDKLASQLSAAENLNTPYTIIIGQREALENAVIVRNAVTRAQETVKIADLPQYAKKLKLG</sequence>
<comment type="similarity">
    <text evidence="1">Belongs to the class-II aminoacyl-tRNA synthetase family.</text>
</comment>